<sequence length="176" mass="18950">MPVPAARMYAQSETPNRYVAPWRWYVKMRQLIAPQTAAAARVTRSTIFPASDHADDALQNDLKPCRRAATDHPVEHADQDGDDQRGGDQGRQPGELSRAPPDSLGGGVVAAHPGRQQVAEAPGHGQVVGPEHEQQRAGEAADHCIDVDSGDDRGGSEPDGAGCCYRTTWLGHTYYS</sequence>
<name>B3G1A0_PSEAI</name>
<protein>
    <submittedName>
        <fullName evidence="2">Uncharacterized protein</fullName>
    </submittedName>
</protein>
<evidence type="ECO:0000256" key="1">
    <source>
        <dbReference type="SAM" id="MobiDB-lite"/>
    </source>
</evidence>
<feature type="compositionally biased region" description="Basic and acidic residues" evidence="1">
    <location>
        <begin position="68"/>
        <end position="88"/>
    </location>
</feature>
<gene>
    <name evidence="2" type="ORF">PACL_0557</name>
</gene>
<dbReference type="EMBL" id="EU595740">
    <property type="protein sequence ID" value="ACD38805.1"/>
    <property type="molecule type" value="Genomic_DNA"/>
</dbReference>
<reference evidence="2" key="1">
    <citation type="journal article" date="2008" name="Genomics">
        <title>Large-insert genome analysis technology detects structural variation in Pseudomonas aeruginosa clinical strains from cystic fibrosis patients.</title>
        <authorList>
            <person name="Hayden H.S."/>
            <person name="Gillett W."/>
            <person name="Saenphimmachak C."/>
            <person name="Lim R."/>
            <person name="Zhou Y."/>
            <person name="Jacobs M.A."/>
            <person name="Chang J."/>
            <person name="Rohmer L."/>
            <person name="D'Argenio D.A."/>
            <person name="Palmieri A."/>
            <person name="Levy R."/>
            <person name="Haugen E."/>
            <person name="Wong G.K."/>
            <person name="Brittnacher M.J."/>
            <person name="Burns J.L."/>
            <person name="Miller S.I."/>
            <person name="Olson M.V."/>
            <person name="Kaul R."/>
        </authorList>
    </citation>
    <scope>NUCLEOTIDE SEQUENCE</scope>
    <source>
        <strain evidence="2">PACS10223</strain>
    </source>
</reference>
<evidence type="ECO:0000313" key="2">
    <source>
        <dbReference type="EMBL" id="ACD38805.1"/>
    </source>
</evidence>
<organism evidence="2">
    <name type="scientific">Pseudomonas aeruginosa</name>
    <dbReference type="NCBI Taxonomy" id="287"/>
    <lineage>
        <taxon>Bacteria</taxon>
        <taxon>Pseudomonadati</taxon>
        <taxon>Pseudomonadota</taxon>
        <taxon>Gammaproteobacteria</taxon>
        <taxon>Pseudomonadales</taxon>
        <taxon>Pseudomonadaceae</taxon>
        <taxon>Pseudomonas</taxon>
    </lineage>
</organism>
<proteinExistence type="predicted"/>
<feature type="compositionally biased region" description="Basic and acidic residues" evidence="1">
    <location>
        <begin position="130"/>
        <end position="156"/>
    </location>
</feature>
<accession>B3G1A0</accession>
<dbReference type="AlphaFoldDB" id="B3G1A0"/>
<feature type="region of interest" description="Disordered" evidence="1">
    <location>
        <begin position="67"/>
        <end position="162"/>
    </location>
</feature>